<sequence length="133" mass="15042">MSDSDLDLSQFLAPEICRQLLAYQQQQGHSSVTEALNHLLERHFAQGVDSTAQQQIEGLEGRVYTLTREVMLLRQSVPDQCDRLREQLAAVRLSHSGLLQNLRQRLEAVEQVTEAGNLDIQKDVESRSDLDLS</sequence>
<gene>
    <name evidence="1" type="ORF">C1752_03882</name>
</gene>
<accession>A0A2W1JLH2</accession>
<keyword evidence="2" id="KW-1185">Reference proteome</keyword>
<dbReference type="OrthoDB" id="565080at2"/>
<dbReference type="Proteomes" id="UP000248857">
    <property type="component" value="Unassembled WGS sequence"/>
</dbReference>
<evidence type="ECO:0000313" key="2">
    <source>
        <dbReference type="Proteomes" id="UP000248857"/>
    </source>
</evidence>
<dbReference type="RefSeq" id="WP_110987273.1">
    <property type="nucleotide sequence ID" value="NZ_CAWNWM010000011.1"/>
</dbReference>
<dbReference type="EMBL" id="PQWO01000011">
    <property type="protein sequence ID" value="PZD72295.1"/>
    <property type="molecule type" value="Genomic_DNA"/>
</dbReference>
<name>A0A2W1JLH2_9CYAN</name>
<reference evidence="1 2" key="1">
    <citation type="journal article" date="2018" name="Sci. Rep.">
        <title>A novel species of the marine cyanobacterium Acaryochloris with a unique pigment content and lifestyle.</title>
        <authorList>
            <person name="Partensky F."/>
            <person name="Six C."/>
            <person name="Ratin M."/>
            <person name="Garczarek L."/>
            <person name="Vaulot D."/>
            <person name="Probert I."/>
            <person name="Calteau A."/>
            <person name="Gourvil P."/>
            <person name="Marie D."/>
            <person name="Grebert T."/>
            <person name="Bouchier C."/>
            <person name="Le Panse S."/>
            <person name="Gachenot M."/>
            <person name="Rodriguez F."/>
            <person name="Garrido J.L."/>
        </authorList>
    </citation>
    <scope>NUCLEOTIDE SEQUENCE [LARGE SCALE GENOMIC DNA]</scope>
    <source>
        <strain evidence="1 2">RCC1774</strain>
    </source>
</reference>
<dbReference type="AlphaFoldDB" id="A0A2W1JLH2"/>
<evidence type="ECO:0000313" key="1">
    <source>
        <dbReference type="EMBL" id="PZD72295.1"/>
    </source>
</evidence>
<organism evidence="1 2">
    <name type="scientific">Acaryochloris thomasi RCC1774</name>
    <dbReference type="NCBI Taxonomy" id="1764569"/>
    <lineage>
        <taxon>Bacteria</taxon>
        <taxon>Bacillati</taxon>
        <taxon>Cyanobacteriota</taxon>
        <taxon>Cyanophyceae</taxon>
        <taxon>Acaryochloridales</taxon>
        <taxon>Acaryochloridaceae</taxon>
        <taxon>Acaryochloris</taxon>
        <taxon>Acaryochloris thomasi</taxon>
    </lineage>
</organism>
<protein>
    <submittedName>
        <fullName evidence="1">Uncharacterized protein</fullName>
    </submittedName>
</protein>
<proteinExistence type="predicted"/>
<comment type="caution">
    <text evidence="1">The sequence shown here is derived from an EMBL/GenBank/DDBJ whole genome shotgun (WGS) entry which is preliminary data.</text>
</comment>